<evidence type="ECO:0000313" key="7">
    <source>
        <dbReference type="Proteomes" id="UP000001744"/>
    </source>
</evidence>
<dbReference type="CDD" id="cd00200">
    <property type="entry name" value="WD40"/>
    <property type="match status" value="1"/>
</dbReference>
<accession>B6JWM7</accession>
<dbReference type="InterPro" id="IPR001680">
    <property type="entry name" value="WD40_rpt"/>
</dbReference>
<proteinExistence type="predicted"/>
<dbReference type="AlphaFoldDB" id="B6JWM7"/>
<reference evidence="5 7" key="1">
    <citation type="journal article" date="2011" name="Science">
        <title>Comparative functional genomics of the fission yeasts.</title>
        <authorList>
            <person name="Rhind N."/>
            <person name="Chen Z."/>
            <person name="Yassour M."/>
            <person name="Thompson D.A."/>
            <person name="Haas B.J."/>
            <person name="Habib N."/>
            <person name="Wapinski I."/>
            <person name="Roy S."/>
            <person name="Lin M.F."/>
            <person name="Heiman D.I."/>
            <person name="Young S.K."/>
            <person name="Furuya K."/>
            <person name="Guo Y."/>
            <person name="Pidoux A."/>
            <person name="Chen H.M."/>
            <person name="Robbertse B."/>
            <person name="Goldberg J.M."/>
            <person name="Aoki K."/>
            <person name="Bayne E.H."/>
            <person name="Berlin A.M."/>
            <person name="Desjardins C.A."/>
            <person name="Dobbs E."/>
            <person name="Dukaj L."/>
            <person name="Fan L."/>
            <person name="FitzGerald M.G."/>
            <person name="French C."/>
            <person name="Gujja S."/>
            <person name="Hansen K."/>
            <person name="Keifenheim D."/>
            <person name="Levin J.Z."/>
            <person name="Mosher R.A."/>
            <person name="Mueller C.A."/>
            <person name="Pfiffner J."/>
            <person name="Priest M."/>
            <person name="Russ C."/>
            <person name="Smialowska A."/>
            <person name="Swoboda P."/>
            <person name="Sykes S.M."/>
            <person name="Vaughn M."/>
            <person name="Vengrova S."/>
            <person name="Yoder R."/>
            <person name="Zeng Q."/>
            <person name="Allshire R."/>
            <person name="Baulcombe D."/>
            <person name="Birren B.W."/>
            <person name="Brown W."/>
            <person name="Ekwall K."/>
            <person name="Kellis M."/>
            <person name="Leatherwood J."/>
            <person name="Levin H."/>
            <person name="Margalit H."/>
            <person name="Martienssen R."/>
            <person name="Nieduszynski C.A."/>
            <person name="Spatafora J.W."/>
            <person name="Friedman N."/>
            <person name="Dalgaard J.Z."/>
            <person name="Baumann P."/>
            <person name="Niki H."/>
            <person name="Regev A."/>
            <person name="Nusbaum C."/>
        </authorList>
    </citation>
    <scope>NUCLEOTIDE SEQUENCE [LARGE SCALE GENOMIC DNA]</scope>
    <source>
        <strain evidence="7">yFS275 / FY16936</strain>
    </source>
</reference>
<dbReference type="SUPFAM" id="SSF50978">
    <property type="entry name" value="WD40 repeat-like"/>
    <property type="match status" value="1"/>
</dbReference>
<dbReference type="STRING" id="402676.B6JWM7"/>
<dbReference type="GO" id="GO:0000724">
    <property type="term" value="P:double-strand break repair via homologous recombination"/>
    <property type="evidence" value="ECO:0000318"/>
    <property type="project" value="GO_Central"/>
</dbReference>
<dbReference type="PANTHER" id="PTHR19862">
    <property type="entry name" value="WD REPEAT-CONTAINING PROTEIN 48"/>
    <property type="match status" value="1"/>
</dbReference>
<feature type="compositionally biased region" description="Basic residues" evidence="4">
    <location>
        <begin position="706"/>
        <end position="716"/>
    </location>
</feature>
<dbReference type="PROSITE" id="PS50082">
    <property type="entry name" value="WD_REPEATS_2"/>
    <property type="match status" value="3"/>
</dbReference>
<dbReference type="RefSeq" id="XP_002172071.1">
    <property type="nucleotide sequence ID" value="XM_002172035.2"/>
</dbReference>
<dbReference type="Gene3D" id="2.130.10.10">
    <property type="entry name" value="YVTN repeat-like/Quinoprotein amine dehydrogenase"/>
    <property type="match status" value="2"/>
</dbReference>
<dbReference type="SMART" id="SM00320">
    <property type="entry name" value="WD40"/>
    <property type="match status" value="8"/>
</dbReference>
<feature type="repeat" description="WD" evidence="3">
    <location>
        <begin position="121"/>
        <end position="164"/>
    </location>
</feature>
<keyword evidence="7" id="KW-1185">Reference proteome</keyword>
<dbReference type="JaponicusDB" id="SJAG_00805">
    <property type="gene designation" value="bun107"/>
</dbReference>
<feature type="region of interest" description="Disordered" evidence="4">
    <location>
        <begin position="615"/>
        <end position="650"/>
    </location>
</feature>
<dbReference type="GeneID" id="7048879"/>
<feature type="repeat" description="WD" evidence="3">
    <location>
        <begin position="214"/>
        <end position="255"/>
    </location>
</feature>
<dbReference type="InterPro" id="IPR036322">
    <property type="entry name" value="WD40_repeat_dom_sf"/>
</dbReference>
<dbReference type="Pfam" id="PF00400">
    <property type="entry name" value="WD40"/>
    <property type="match status" value="3"/>
</dbReference>
<keyword evidence="1 3" id="KW-0853">WD repeat</keyword>
<dbReference type="PROSITE" id="PS50294">
    <property type="entry name" value="WD_REPEATS_REGION"/>
    <property type="match status" value="2"/>
</dbReference>
<dbReference type="Pfam" id="PF11816">
    <property type="entry name" value="DUF3337"/>
    <property type="match status" value="1"/>
</dbReference>
<feature type="compositionally biased region" description="Low complexity" evidence="4">
    <location>
        <begin position="357"/>
        <end position="372"/>
    </location>
</feature>
<dbReference type="Proteomes" id="UP000001744">
    <property type="component" value="Unassembled WGS sequence"/>
</dbReference>
<protein>
    <submittedName>
        <fullName evidence="5">WDR48 family WD repeat protein</fullName>
    </submittedName>
</protein>
<dbReference type="InterPro" id="IPR021772">
    <property type="entry name" value="WDR48/Bun107"/>
</dbReference>
<evidence type="ECO:0000256" key="2">
    <source>
        <dbReference type="ARBA" id="ARBA00022737"/>
    </source>
</evidence>
<dbReference type="OrthoDB" id="2421129at2759"/>
<sequence>MVLSDPSTRYKVSYVLDSAGEQSGHRLNANCLALGKYSSKYENVPLTKALYSGGRDGLLFAWDLGHEYDGDYSVLSKIQAHSSWVNDIVVTPDSNVISCSSDLSVKLWNPSGQEPYSLTTIGEHNDYVKRLAIPKKSRSNIVVSGGLDKRIVVWDYHEAKQVLALEQAKNCSVIVGPASGIYSLAANQSVIVNGGPQKDVQLWDLRSGKRVMDLVGHTDNVRDILISDDGQALLTASSDATIKLWSLRAQRCIHSFTLHPDSVWSLYSEHPDLKTFYAGDRSGLISRTDLRRYNYSEVCVPVCKQEHPVIDLVARNSLIWSTGPMCSINVWDDPDPVHSSHASSRVSMQPSTHSRENSLSNRRSRSSALDLNTDFEPSSAMTTSHPRHSIDSMVSNIFTSVPIKVAPLKVIQGQPGLVKHTLLSNRRHVLTEDTKGNITLWDIVTCKRVKEYKPPVTMEDAINRHDTMETLPRWASVDTLLGVLSVTLDQRHFMDTEVYADETGVEITQFKDKESRINLGKWVLRNLFAGFMKKELELDMETRKSIYKDFKTRQSVPISLNPETFPRLPSPPMRPQVLQPMKSMSALPMQGRVRPPPLNLTEPARTYSQQNLTTSPLMSPLYEGKPLPFSPQSPIDGLSGPGLPQPTLDSVFSKHNSLSYDASTSTDYFSFSPPTPDSSQLEPQTPSTVKFRETSSPPKSKESFMRRLKSLGRSKSSRTSTASSPKNPPVQPSSPLQSAPLVSAPTSPVNKKVVDIVPKPEPRRILSAADLLKDIRKSYTLADMTKGIPNSKLVRLLPEETPPLDIDKNTLIIITGETAVAGCGKVIYQGHAGTLFEDAENLRKIMPAWLARLVLLNEMQPKQNSTVNFTVQPLPESGLPPVLNNTTRLNAGSLMRAKKIIDYGKERLQSQLDDVSDLILTCRGNEVPKNMTLATIRTRLWKSSGDVVLHYSLPENKTDDVEEERRSFETPFYDST</sequence>
<evidence type="ECO:0000313" key="5">
    <source>
        <dbReference type="EMBL" id="EEB05778.1"/>
    </source>
</evidence>
<feature type="repeat" description="WD" evidence="3">
    <location>
        <begin position="78"/>
        <end position="109"/>
    </location>
</feature>
<organism evidence="5 7">
    <name type="scientific">Schizosaccharomyces japonicus (strain yFS275 / FY16936)</name>
    <name type="common">Fission yeast</name>
    <dbReference type="NCBI Taxonomy" id="402676"/>
    <lineage>
        <taxon>Eukaryota</taxon>
        <taxon>Fungi</taxon>
        <taxon>Dikarya</taxon>
        <taxon>Ascomycota</taxon>
        <taxon>Taphrinomycotina</taxon>
        <taxon>Schizosaccharomycetes</taxon>
        <taxon>Schizosaccharomycetales</taxon>
        <taxon>Schizosaccharomycetaceae</taxon>
        <taxon>Schizosaccharomyces</taxon>
    </lineage>
</organism>
<dbReference type="eggNOG" id="KOG0308">
    <property type="taxonomic scope" value="Eukaryota"/>
</dbReference>
<dbReference type="GO" id="GO:0043130">
    <property type="term" value="F:ubiquitin binding"/>
    <property type="evidence" value="ECO:0000318"/>
    <property type="project" value="GO_Central"/>
</dbReference>
<dbReference type="InterPro" id="IPR015943">
    <property type="entry name" value="WD40/YVTN_repeat-like_dom_sf"/>
</dbReference>
<dbReference type="EMBL" id="KE651166">
    <property type="protein sequence ID" value="EEB05778.1"/>
    <property type="molecule type" value="Genomic_DNA"/>
</dbReference>
<dbReference type="OMA" id="PMWLGDV"/>
<dbReference type="HOGENOM" id="CLU_002197_0_0_1"/>
<feature type="region of interest" description="Disordered" evidence="4">
    <location>
        <begin position="339"/>
        <end position="387"/>
    </location>
</feature>
<feature type="compositionally biased region" description="Polar residues" evidence="4">
    <location>
        <begin position="677"/>
        <end position="698"/>
    </location>
</feature>
<feature type="compositionally biased region" description="Polar residues" evidence="4">
    <location>
        <begin position="375"/>
        <end position="384"/>
    </location>
</feature>
<name>B6JWM7_SCHJY</name>
<evidence type="ECO:0000256" key="3">
    <source>
        <dbReference type="PROSITE-ProRule" id="PRU00221"/>
    </source>
</evidence>
<feature type="compositionally biased region" description="Polar residues" evidence="4">
    <location>
        <begin position="340"/>
        <end position="352"/>
    </location>
</feature>
<dbReference type="PANTHER" id="PTHR19862:SF14">
    <property type="entry name" value="WD REPEAT-CONTAINING PROTEIN 48"/>
    <property type="match status" value="1"/>
</dbReference>
<evidence type="ECO:0000256" key="4">
    <source>
        <dbReference type="SAM" id="MobiDB-lite"/>
    </source>
</evidence>
<dbReference type="VEuPathDB" id="FungiDB:SJAG_00805"/>
<feature type="region of interest" description="Disordered" evidence="4">
    <location>
        <begin position="669"/>
        <end position="747"/>
    </location>
</feature>
<evidence type="ECO:0000313" key="6">
    <source>
        <dbReference type="JaponicusDB" id="SJAG_00805"/>
    </source>
</evidence>
<gene>
    <name evidence="6" type="primary">bun107</name>
    <name evidence="5" type="ORF">SJAG_00805</name>
</gene>
<evidence type="ECO:0000256" key="1">
    <source>
        <dbReference type="ARBA" id="ARBA00022574"/>
    </source>
</evidence>
<keyword evidence="2" id="KW-0677">Repeat</keyword>
<dbReference type="InterPro" id="IPR051246">
    <property type="entry name" value="WDR48"/>
</dbReference>